<feature type="transmembrane region" description="Helical" evidence="9">
    <location>
        <begin position="307"/>
        <end position="330"/>
    </location>
</feature>
<comment type="pathway">
    <text evidence="2">Lipid metabolism; sphingolipid metabolism.</text>
</comment>
<dbReference type="InterPro" id="IPR025993">
    <property type="entry name" value="Ceramide_glucosylTrfase"/>
</dbReference>
<sequence>MNGIEIIASAILGTSGALQIVTSGAAAYAMKAKRKKSIISGTPSVSVLRPVCGLENNIEATLRTTFETTWHGKVELLFCVDREDDPIVPVVRGLISEYPSVEARLLVGRDHVSGNPKLNNLVKGWKEAKHEFVLMADSNVLLPADYIERLFARWDDETGLVTSPPVGVDATNMWGSLECGFLNTYQGRWQLSSDTFENGYAQGKMLFWRKDILDAAGGPEALGAEMAEDVASTKVVRAAGKKVRLLNQLMPQPIGERDFKSVWSRQVRWAKVRRMGFPAVFCAEILAGVGLPMLMTLILTLTGLLSWWWLLAVPALWFGTEYAVASLAGWPRSLRDVASWVIRDAMLPLIWVSAWRGNSFEWRGNAMDASEVTAKARG</sequence>
<dbReference type="Gene3D" id="3.90.550.10">
    <property type="entry name" value="Spore Coat Polysaccharide Biosynthesis Protein SpsA, Chain A"/>
    <property type="match status" value="1"/>
</dbReference>
<dbReference type="PANTHER" id="PTHR12726">
    <property type="entry name" value="CERAMIDE GLUCOSYLTRANSFERASE"/>
    <property type="match status" value="1"/>
</dbReference>
<feature type="transmembrane region" description="Helical" evidence="9">
    <location>
        <begin position="6"/>
        <end position="30"/>
    </location>
</feature>
<keyword evidence="8 9" id="KW-0472">Membrane</keyword>
<evidence type="ECO:0000256" key="1">
    <source>
        <dbReference type="ARBA" id="ARBA00004141"/>
    </source>
</evidence>
<keyword evidence="5" id="KW-0808">Transferase</keyword>
<evidence type="ECO:0000313" key="10">
    <source>
        <dbReference type="EMBL" id="NIY71000.1"/>
    </source>
</evidence>
<keyword evidence="6 9" id="KW-0812">Transmembrane</keyword>
<comment type="caution">
    <text evidence="10">The sequence shown here is derived from an EMBL/GenBank/DDBJ whole genome shotgun (WGS) entry which is preliminary data.</text>
</comment>
<keyword evidence="7 9" id="KW-1133">Transmembrane helix</keyword>
<dbReference type="CDD" id="cd02520">
    <property type="entry name" value="Glucosylceramide_synthase"/>
    <property type="match status" value="1"/>
</dbReference>
<feature type="transmembrane region" description="Helical" evidence="9">
    <location>
        <begin position="275"/>
        <end position="301"/>
    </location>
</feature>
<dbReference type="EMBL" id="JAATOP010000001">
    <property type="protein sequence ID" value="NIY71000.1"/>
    <property type="molecule type" value="Genomic_DNA"/>
</dbReference>
<keyword evidence="4" id="KW-0328">Glycosyltransferase</keyword>
<comment type="subcellular location">
    <subcellularLocation>
        <location evidence="1">Membrane</location>
        <topology evidence="1">Multi-pass membrane protein</topology>
    </subcellularLocation>
</comment>
<organism evidence="10 11">
    <name type="scientific">Marivivens donghaensis</name>
    <dbReference type="NCBI Taxonomy" id="1699413"/>
    <lineage>
        <taxon>Bacteria</taxon>
        <taxon>Pseudomonadati</taxon>
        <taxon>Pseudomonadota</taxon>
        <taxon>Alphaproteobacteria</taxon>
        <taxon>Rhodobacterales</taxon>
        <taxon>Paracoccaceae</taxon>
        <taxon>Marivivens group</taxon>
        <taxon>Marivivens</taxon>
    </lineage>
</organism>
<dbReference type="PANTHER" id="PTHR12726:SF0">
    <property type="entry name" value="CERAMIDE GLUCOSYLTRANSFERASE"/>
    <property type="match status" value="1"/>
</dbReference>
<evidence type="ECO:0000256" key="3">
    <source>
        <dbReference type="ARBA" id="ARBA00004991"/>
    </source>
</evidence>
<gene>
    <name evidence="10" type="ORF">HCZ30_00955</name>
</gene>
<evidence type="ECO:0000256" key="4">
    <source>
        <dbReference type="ARBA" id="ARBA00022676"/>
    </source>
</evidence>
<reference evidence="10 11" key="1">
    <citation type="submission" date="2020-03" db="EMBL/GenBank/DDBJ databases">
        <title>Bacterial isolates of synthetic phycosphere.</title>
        <authorList>
            <person name="Fu H."/>
            <person name="Moran M.A."/>
        </authorList>
    </citation>
    <scope>NUCLEOTIDE SEQUENCE [LARGE SCALE GENOMIC DNA]</scope>
    <source>
        <strain evidence="10 11">HF1</strain>
    </source>
</reference>
<proteinExistence type="predicted"/>
<evidence type="ECO:0000256" key="5">
    <source>
        <dbReference type="ARBA" id="ARBA00022679"/>
    </source>
</evidence>
<evidence type="ECO:0000313" key="11">
    <source>
        <dbReference type="Proteomes" id="UP000709466"/>
    </source>
</evidence>
<evidence type="ECO:0000256" key="8">
    <source>
        <dbReference type="ARBA" id="ARBA00023136"/>
    </source>
</evidence>
<dbReference type="RefSeq" id="WP_167635892.1">
    <property type="nucleotide sequence ID" value="NZ_JAATOP010000001.1"/>
</dbReference>
<evidence type="ECO:0000256" key="9">
    <source>
        <dbReference type="SAM" id="Phobius"/>
    </source>
</evidence>
<protein>
    <submittedName>
        <fullName evidence="10">Glycosyltransferase</fullName>
    </submittedName>
</protein>
<keyword evidence="11" id="KW-1185">Reference proteome</keyword>
<accession>A0ABX0VSZ1</accession>
<evidence type="ECO:0000256" key="6">
    <source>
        <dbReference type="ARBA" id="ARBA00022692"/>
    </source>
</evidence>
<name>A0ABX0VSZ1_9RHOB</name>
<dbReference type="Pfam" id="PF13506">
    <property type="entry name" value="Glyco_transf_21"/>
    <property type="match status" value="1"/>
</dbReference>
<dbReference type="Proteomes" id="UP000709466">
    <property type="component" value="Unassembled WGS sequence"/>
</dbReference>
<evidence type="ECO:0000256" key="2">
    <source>
        <dbReference type="ARBA" id="ARBA00004760"/>
    </source>
</evidence>
<dbReference type="SUPFAM" id="SSF53448">
    <property type="entry name" value="Nucleotide-diphospho-sugar transferases"/>
    <property type="match status" value="1"/>
</dbReference>
<comment type="pathway">
    <text evidence="3">Sphingolipid metabolism.</text>
</comment>
<evidence type="ECO:0000256" key="7">
    <source>
        <dbReference type="ARBA" id="ARBA00022989"/>
    </source>
</evidence>
<dbReference type="InterPro" id="IPR029044">
    <property type="entry name" value="Nucleotide-diphossugar_trans"/>
</dbReference>